<dbReference type="GO" id="GO:0006308">
    <property type="term" value="P:DNA catabolic process"/>
    <property type="evidence" value="ECO:0007669"/>
    <property type="project" value="InterPro"/>
</dbReference>
<dbReference type="InterPro" id="IPR008947">
    <property type="entry name" value="PLipase_C/P1_nuclease_dom_sf"/>
</dbReference>
<evidence type="ECO:0000313" key="11">
    <source>
        <dbReference type="Proteomes" id="UP000663882"/>
    </source>
</evidence>
<evidence type="ECO:0000256" key="6">
    <source>
        <dbReference type="ARBA" id="ARBA00023157"/>
    </source>
</evidence>
<dbReference type="PANTHER" id="PTHR33146:SF26">
    <property type="entry name" value="ENDONUCLEASE 4"/>
    <property type="match status" value="1"/>
</dbReference>
<feature type="transmembrane region" description="Helical" evidence="8">
    <location>
        <begin position="300"/>
        <end position="318"/>
    </location>
</feature>
<protein>
    <recommendedName>
        <fullName evidence="12">Aspergillus nuclease S(1)</fullName>
    </recommendedName>
</protein>
<dbReference type="GO" id="GO:0003676">
    <property type="term" value="F:nucleic acid binding"/>
    <property type="evidence" value="ECO:0007669"/>
    <property type="project" value="InterPro"/>
</dbReference>
<keyword evidence="9" id="KW-0732">Signal</keyword>
<dbReference type="AlphaFoldDB" id="A0A813P3K8"/>
<accession>A0A813P3K8</accession>
<comment type="caution">
    <text evidence="10">The sequence shown here is derived from an EMBL/GenBank/DDBJ whole genome shotgun (WGS) entry which is preliminary data.</text>
</comment>
<organism evidence="10 11">
    <name type="scientific">Rotaria sordida</name>
    <dbReference type="NCBI Taxonomy" id="392033"/>
    <lineage>
        <taxon>Eukaryota</taxon>
        <taxon>Metazoa</taxon>
        <taxon>Spiralia</taxon>
        <taxon>Gnathifera</taxon>
        <taxon>Rotifera</taxon>
        <taxon>Eurotatoria</taxon>
        <taxon>Bdelloidea</taxon>
        <taxon>Philodinida</taxon>
        <taxon>Philodinidae</taxon>
        <taxon>Rotaria</taxon>
    </lineage>
</organism>
<keyword evidence="8" id="KW-1133">Transmembrane helix</keyword>
<keyword evidence="6" id="KW-1015">Disulfide bond</keyword>
<evidence type="ECO:0000256" key="7">
    <source>
        <dbReference type="ARBA" id="ARBA00023180"/>
    </source>
</evidence>
<evidence type="ECO:0000256" key="4">
    <source>
        <dbReference type="ARBA" id="ARBA00022759"/>
    </source>
</evidence>
<dbReference type="GO" id="GO:0016788">
    <property type="term" value="F:hydrolase activity, acting on ester bonds"/>
    <property type="evidence" value="ECO:0007669"/>
    <property type="project" value="InterPro"/>
</dbReference>
<comment type="similarity">
    <text evidence="1">Belongs to the nuclease type I family.</text>
</comment>
<dbReference type="GO" id="GO:0046872">
    <property type="term" value="F:metal ion binding"/>
    <property type="evidence" value="ECO:0007669"/>
    <property type="project" value="UniProtKB-KW"/>
</dbReference>
<dbReference type="InterPro" id="IPR003154">
    <property type="entry name" value="S1/P1nuclease"/>
</dbReference>
<name>A0A813P3K8_9BILA</name>
<evidence type="ECO:0000256" key="9">
    <source>
        <dbReference type="SAM" id="SignalP"/>
    </source>
</evidence>
<dbReference type="GO" id="GO:0004519">
    <property type="term" value="F:endonuclease activity"/>
    <property type="evidence" value="ECO:0007669"/>
    <property type="project" value="UniProtKB-KW"/>
</dbReference>
<dbReference type="CDD" id="cd11010">
    <property type="entry name" value="S1-P1_nuclease"/>
    <property type="match status" value="1"/>
</dbReference>
<keyword evidence="2" id="KW-0540">Nuclease</keyword>
<keyword evidence="8" id="KW-0812">Transmembrane</keyword>
<evidence type="ECO:0000256" key="8">
    <source>
        <dbReference type="SAM" id="Phobius"/>
    </source>
</evidence>
<dbReference type="PANTHER" id="PTHR33146">
    <property type="entry name" value="ENDONUCLEASE 4"/>
    <property type="match status" value="1"/>
</dbReference>
<evidence type="ECO:0000256" key="3">
    <source>
        <dbReference type="ARBA" id="ARBA00022723"/>
    </source>
</evidence>
<evidence type="ECO:0008006" key="12">
    <source>
        <dbReference type="Google" id="ProtNLM"/>
    </source>
</evidence>
<dbReference type="EMBL" id="CAJNOO010000022">
    <property type="protein sequence ID" value="CAF0749320.1"/>
    <property type="molecule type" value="Genomic_DNA"/>
</dbReference>
<sequence>MSFFVSILLLCVGLCGVLIHGWGPVGHSFVVRLAETQLNSSEFDWLRALVPWHHKGNLSAMAIWPDIILNPNTNPIGYENWLWTAELHYIRIPDWNCSYIPERDCPQDRCIEGALKNYTKRIVAPLGGLIDETQRQEALFFLLHFVGDIHQPLHAGFIGDKGGTALKGYFMGATQQTDFHWLWDDDILMYRLHKHFSSNVEHYFNYLYSLMINQSSTIDMNSDKDYKTWIREDIDIVCSQLYTDDNNQNISGSFNLNQLYFERNYPLIDKRIVQAGRRLGILLRSLKPEQPNSSCITLCSSTIAIIIILSIQFIFGIGI</sequence>
<evidence type="ECO:0000313" key="10">
    <source>
        <dbReference type="EMBL" id="CAF0749320.1"/>
    </source>
</evidence>
<keyword evidence="5" id="KW-0378">Hydrolase</keyword>
<gene>
    <name evidence="10" type="ORF">RFH988_LOCUS1205</name>
</gene>
<feature type="chain" id="PRO_5033006873" description="Aspergillus nuclease S(1)" evidence="9">
    <location>
        <begin position="20"/>
        <end position="319"/>
    </location>
</feature>
<dbReference type="SUPFAM" id="SSF48537">
    <property type="entry name" value="Phospholipase C/P1 nuclease"/>
    <property type="match status" value="1"/>
</dbReference>
<evidence type="ECO:0000256" key="2">
    <source>
        <dbReference type="ARBA" id="ARBA00022722"/>
    </source>
</evidence>
<proteinExistence type="inferred from homology"/>
<evidence type="ECO:0000256" key="1">
    <source>
        <dbReference type="ARBA" id="ARBA00009547"/>
    </source>
</evidence>
<keyword evidence="3" id="KW-0479">Metal-binding</keyword>
<keyword evidence="7" id="KW-0325">Glycoprotein</keyword>
<dbReference type="Pfam" id="PF02265">
    <property type="entry name" value="S1-P1_nuclease"/>
    <property type="match status" value="1"/>
</dbReference>
<evidence type="ECO:0000256" key="5">
    <source>
        <dbReference type="ARBA" id="ARBA00022801"/>
    </source>
</evidence>
<dbReference type="Gene3D" id="1.10.575.10">
    <property type="entry name" value="P1 Nuclease"/>
    <property type="match status" value="1"/>
</dbReference>
<feature type="signal peptide" evidence="9">
    <location>
        <begin position="1"/>
        <end position="19"/>
    </location>
</feature>
<dbReference type="Proteomes" id="UP000663882">
    <property type="component" value="Unassembled WGS sequence"/>
</dbReference>
<keyword evidence="8" id="KW-0472">Membrane</keyword>
<reference evidence="10" key="1">
    <citation type="submission" date="2021-02" db="EMBL/GenBank/DDBJ databases">
        <authorList>
            <person name="Nowell W R."/>
        </authorList>
    </citation>
    <scope>NUCLEOTIDE SEQUENCE</scope>
</reference>
<dbReference type="OrthoDB" id="441446at2759"/>
<keyword evidence="4" id="KW-0255">Endonuclease</keyword>